<evidence type="ECO:0000259" key="5">
    <source>
        <dbReference type="Pfam" id="PF02662"/>
    </source>
</evidence>
<reference evidence="7" key="1">
    <citation type="submission" date="2016-10" db="EMBL/GenBank/DDBJ databases">
        <authorList>
            <person name="Varghese N."/>
            <person name="Submissions S."/>
        </authorList>
    </citation>
    <scope>NUCLEOTIDE SEQUENCE [LARGE SCALE GENOMIC DNA]</scope>
    <source>
        <strain evidence="7">DSM 3384</strain>
    </source>
</reference>
<evidence type="ECO:0000256" key="1">
    <source>
        <dbReference type="ARBA" id="ARBA00022723"/>
    </source>
</evidence>
<feature type="domain" description="F420-non-reducing hydrogenase iron-sulfur subunit D" evidence="5">
    <location>
        <begin position="2"/>
        <end position="104"/>
    </location>
</feature>
<organism evidence="6 7">
    <name type="scientific">Desulfobacula phenolica</name>
    <dbReference type="NCBI Taxonomy" id="90732"/>
    <lineage>
        <taxon>Bacteria</taxon>
        <taxon>Pseudomonadati</taxon>
        <taxon>Thermodesulfobacteriota</taxon>
        <taxon>Desulfobacteria</taxon>
        <taxon>Desulfobacterales</taxon>
        <taxon>Desulfobacteraceae</taxon>
        <taxon>Desulfobacula</taxon>
    </lineage>
</organism>
<evidence type="ECO:0000313" key="7">
    <source>
        <dbReference type="Proteomes" id="UP000199608"/>
    </source>
</evidence>
<keyword evidence="1" id="KW-0479">Metal-binding</keyword>
<evidence type="ECO:0000256" key="3">
    <source>
        <dbReference type="ARBA" id="ARBA00023004"/>
    </source>
</evidence>
<dbReference type="InterPro" id="IPR003813">
    <property type="entry name" value="MvhD/FlpD"/>
</dbReference>
<proteinExistence type="predicted"/>
<keyword evidence="4" id="KW-0411">Iron-sulfur</keyword>
<protein>
    <submittedName>
        <fullName evidence="6">F420-non-reducing hydrogenase subunit D</fullName>
    </submittedName>
</protein>
<name>A0A1H2HDS6_9BACT</name>
<evidence type="ECO:0000256" key="4">
    <source>
        <dbReference type="ARBA" id="ARBA00023014"/>
    </source>
</evidence>
<dbReference type="GO" id="GO:0016491">
    <property type="term" value="F:oxidoreductase activity"/>
    <property type="evidence" value="ECO:0007669"/>
    <property type="project" value="UniProtKB-KW"/>
</dbReference>
<gene>
    <name evidence="6" type="ORF">SAMN04487931_106190</name>
</gene>
<keyword evidence="7" id="KW-1185">Reference proteome</keyword>
<dbReference type="GO" id="GO:0051536">
    <property type="term" value="F:iron-sulfur cluster binding"/>
    <property type="evidence" value="ECO:0007669"/>
    <property type="project" value="UniProtKB-KW"/>
</dbReference>
<keyword evidence="3" id="KW-0408">Iron</keyword>
<dbReference type="AlphaFoldDB" id="A0A1H2HDS6"/>
<accession>A0A1H2HDS6</accession>
<dbReference type="EMBL" id="FNLL01000006">
    <property type="protein sequence ID" value="SDU30047.1"/>
    <property type="molecule type" value="Genomic_DNA"/>
</dbReference>
<keyword evidence="2" id="KW-0560">Oxidoreductase</keyword>
<dbReference type="GO" id="GO:0046872">
    <property type="term" value="F:metal ion binding"/>
    <property type="evidence" value="ECO:0007669"/>
    <property type="project" value="UniProtKB-KW"/>
</dbReference>
<sequence length="121" mass="13522">MRLKIPSNFRIIRVPCTGKVDIIHILRAFEKGADGVYVVGCMEGDCHYNEGNFRARKRVEQAARILDKVGVGGDRVKMFNLSSGEGPLFAQYSIEMDNMIKKLGPSPIRVAKQNKKKQKAA</sequence>
<dbReference type="Pfam" id="PF02662">
    <property type="entry name" value="FlpD"/>
    <property type="match status" value="1"/>
</dbReference>
<evidence type="ECO:0000256" key="2">
    <source>
        <dbReference type="ARBA" id="ARBA00023002"/>
    </source>
</evidence>
<dbReference type="Proteomes" id="UP000199608">
    <property type="component" value="Unassembled WGS sequence"/>
</dbReference>
<evidence type="ECO:0000313" key="6">
    <source>
        <dbReference type="EMBL" id="SDU30047.1"/>
    </source>
</evidence>